<dbReference type="SUPFAM" id="SSF49503">
    <property type="entry name" value="Cupredoxins"/>
    <property type="match status" value="1"/>
</dbReference>
<protein>
    <recommendedName>
        <fullName evidence="1">Plastocyanin-like domain-containing protein</fullName>
    </recommendedName>
</protein>
<proteinExistence type="predicted"/>
<dbReference type="STRING" id="47428.A0A284SCL1"/>
<evidence type="ECO:0000313" key="2">
    <source>
        <dbReference type="EMBL" id="SJL18741.1"/>
    </source>
</evidence>
<dbReference type="Gene3D" id="2.60.40.420">
    <property type="entry name" value="Cupredoxins - blue copper proteins"/>
    <property type="match status" value="1"/>
</dbReference>
<sequence>MTQTLTDQRYSFILDANQDIQNYWIRANLNVGEAGYNNGINSAILRYSGVDNAEPKSSVSSGVLPLNETDLVPLENLGAPGFPEQGGVDYSLTLNMLYVGLSWTYDLFVAQCVKLSS</sequence>
<organism evidence="2 3">
    <name type="scientific">Armillaria ostoyae</name>
    <name type="common">Armillaria root rot fungus</name>
    <dbReference type="NCBI Taxonomy" id="47428"/>
    <lineage>
        <taxon>Eukaryota</taxon>
        <taxon>Fungi</taxon>
        <taxon>Dikarya</taxon>
        <taxon>Basidiomycota</taxon>
        <taxon>Agaricomycotina</taxon>
        <taxon>Agaricomycetes</taxon>
        <taxon>Agaricomycetidae</taxon>
        <taxon>Agaricales</taxon>
        <taxon>Marasmiineae</taxon>
        <taxon>Physalacriaceae</taxon>
        <taxon>Armillaria</taxon>
    </lineage>
</organism>
<dbReference type="Proteomes" id="UP000219338">
    <property type="component" value="Unassembled WGS sequence"/>
</dbReference>
<dbReference type="OrthoDB" id="3018756at2759"/>
<gene>
    <name evidence="2" type="ORF">ARMOST_22341</name>
</gene>
<dbReference type="GO" id="GO:0016491">
    <property type="term" value="F:oxidoreductase activity"/>
    <property type="evidence" value="ECO:0007669"/>
    <property type="project" value="UniProtKB-ARBA"/>
</dbReference>
<dbReference type="Pfam" id="PF00394">
    <property type="entry name" value="Cu-oxidase"/>
    <property type="match status" value="1"/>
</dbReference>
<evidence type="ECO:0000313" key="3">
    <source>
        <dbReference type="Proteomes" id="UP000219338"/>
    </source>
</evidence>
<reference evidence="3" key="1">
    <citation type="journal article" date="2017" name="Nat. Ecol. Evol.">
        <title>Genome expansion and lineage-specific genetic innovations in the forest pathogenic fungi Armillaria.</title>
        <authorList>
            <person name="Sipos G."/>
            <person name="Prasanna A.N."/>
            <person name="Walter M.C."/>
            <person name="O'Connor E."/>
            <person name="Balint B."/>
            <person name="Krizsan K."/>
            <person name="Kiss B."/>
            <person name="Hess J."/>
            <person name="Varga T."/>
            <person name="Slot J."/>
            <person name="Riley R."/>
            <person name="Boka B."/>
            <person name="Rigling D."/>
            <person name="Barry K."/>
            <person name="Lee J."/>
            <person name="Mihaltcheva S."/>
            <person name="LaButti K."/>
            <person name="Lipzen A."/>
            <person name="Waldron R."/>
            <person name="Moloney N.M."/>
            <person name="Sperisen C."/>
            <person name="Kredics L."/>
            <person name="Vagvoelgyi C."/>
            <person name="Patrignani A."/>
            <person name="Fitzpatrick D."/>
            <person name="Nagy I."/>
            <person name="Doyle S."/>
            <person name="Anderson J.B."/>
            <person name="Grigoriev I.V."/>
            <person name="Gueldener U."/>
            <person name="Muensterkoetter M."/>
            <person name="Nagy L.G."/>
        </authorList>
    </citation>
    <scope>NUCLEOTIDE SEQUENCE [LARGE SCALE GENOMIC DNA]</scope>
    <source>
        <strain evidence="3">C18/9</strain>
    </source>
</reference>
<dbReference type="EMBL" id="FUEG01000068">
    <property type="protein sequence ID" value="SJL18741.1"/>
    <property type="molecule type" value="Genomic_DNA"/>
</dbReference>
<feature type="domain" description="Plastocyanin-like" evidence="1">
    <location>
        <begin position="8"/>
        <end position="49"/>
    </location>
</feature>
<dbReference type="InterPro" id="IPR001117">
    <property type="entry name" value="Cu-oxidase_2nd"/>
</dbReference>
<evidence type="ECO:0000259" key="1">
    <source>
        <dbReference type="Pfam" id="PF00394"/>
    </source>
</evidence>
<dbReference type="AlphaFoldDB" id="A0A284SCL1"/>
<name>A0A284SCL1_ARMOS</name>
<keyword evidence="3" id="KW-1185">Reference proteome</keyword>
<accession>A0A284SCL1</accession>
<dbReference type="InterPro" id="IPR008972">
    <property type="entry name" value="Cupredoxin"/>
</dbReference>